<evidence type="ECO:0000313" key="4">
    <source>
        <dbReference type="EMBL" id="KAG6517887.1"/>
    </source>
</evidence>
<protein>
    <recommendedName>
        <fullName evidence="6">Galactose oxidase</fullName>
    </recommendedName>
</protein>
<dbReference type="Proteomes" id="UP000734854">
    <property type="component" value="Unassembled WGS sequence"/>
</dbReference>
<proteinExistence type="predicted"/>
<dbReference type="CDD" id="cd02851">
    <property type="entry name" value="E_set_GO_C"/>
    <property type="match status" value="1"/>
</dbReference>
<evidence type="ECO:0000259" key="2">
    <source>
        <dbReference type="Pfam" id="PF07250"/>
    </source>
</evidence>
<organism evidence="4 5">
    <name type="scientific">Zingiber officinale</name>
    <name type="common">Ginger</name>
    <name type="synonym">Amomum zingiber</name>
    <dbReference type="NCBI Taxonomy" id="94328"/>
    <lineage>
        <taxon>Eukaryota</taxon>
        <taxon>Viridiplantae</taxon>
        <taxon>Streptophyta</taxon>
        <taxon>Embryophyta</taxon>
        <taxon>Tracheophyta</taxon>
        <taxon>Spermatophyta</taxon>
        <taxon>Magnoliopsida</taxon>
        <taxon>Liliopsida</taxon>
        <taxon>Zingiberales</taxon>
        <taxon>Zingiberaceae</taxon>
        <taxon>Zingiber</taxon>
    </lineage>
</organism>
<feature type="domain" description="Galactose oxidase-like Early set" evidence="3">
    <location>
        <begin position="437"/>
        <end position="542"/>
    </location>
</feature>
<dbReference type="Pfam" id="PF09118">
    <property type="entry name" value="GO-like_E_set"/>
    <property type="match status" value="1"/>
</dbReference>
<feature type="signal peptide" evidence="1">
    <location>
        <begin position="1"/>
        <end position="26"/>
    </location>
</feature>
<dbReference type="OrthoDB" id="2019572at2759"/>
<feature type="chain" id="PRO_5035146400" description="Galactose oxidase" evidence="1">
    <location>
        <begin position="27"/>
        <end position="545"/>
    </location>
</feature>
<gene>
    <name evidence="4" type="ORF">ZIOFF_021286</name>
</gene>
<dbReference type="PANTHER" id="PTHR32208:SF62">
    <property type="entry name" value="OXIDASE, PUTATIVE, EXPRESSED-RELATED"/>
    <property type="match status" value="1"/>
</dbReference>
<comment type="caution">
    <text evidence="4">The sequence shown here is derived from an EMBL/GenBank/DDBJ whole genome shotgun (WGS) entry which is preliminary data.</text>
</comment>
<keyword evidence="1" id="KW-0732">Signal</keyword>
<dbReference type="AlphaFoldDB" id="A0A8J5HBK0"/>
<reference evidence="4 5" key="1">
    <citation type="submission" date="2020-08" db="EMBL/GenBank/DDBJ databases">
        <title>Plant Genome Project.</title>
        <authorList>
            <person name="Zhang R.-G."/>
        </authorList>
    </citation>
    <scope>NUCLEOTIDE SEQUENCE [LARGE SCALE GENOMIC DNA]</scope>
    <source>
        <tissue evidence="4">Rhizome</tissue>
    </source>
</reference>
<feature type="domain" description="Glyoxal oxidase N-terminal" evidence="2">
    <location>
        <begin position="43"/>
        <end position="428"/>
    </location>
</feature>
<dbReference type="EMBL" id="JACMSC010000006">
    <property type="protein sequence ID" value="KAG6517887.1"/>
    <property type="molecule type" value="Genomic_DNA"/>
</dbReference>
<dbReference type="PANTHER" id="PTHR32208">
    <property type="entry name" value="SECRETED PROTEIN-RELATED"/>
    <property type="match status" value="1"/>
</dbReference>
<evidence type="ECO:0000313" key="5">
    <source>
        <dbReference type="Proteomes" id="UP000734854"/>
    </source>
</evidence>
<sequence>MKNDDVHSFFLVVVLVLAAALSPAVATAAQWQLLKSSIGVSAMHMQLLPNDRVVVFDRTDFGPSNLSLPDGRCRDDPRDWTLSHDCTAHAAEYDVATNAVRALTLETDPWCSSATLDPDGRLVQTGGANDGERAVRYFNPCFDCDWKEEPAGLAAPRWYATNHVLPDGTAIVVGGRSQPSFEFVPKNRITSAVVLPLLRDTNDHGELNNLYPFVYLNVDGNLFIFANNRSILFNYNTNTVVREYPPTPDGDPRNYPCTGSSVLLPLPPSGDNVQVLICGGAPRGAFVKASTQKLFVGALKTCLRMGINDPSPTWSIETMPSSRVMGDMVLLPDGDEVLIVNGAAAGSAGWELGRDPVLAPVGYRPGAPAGVRFEVKTPTTVPRMYHSSAVLLRDGRVLVGGSNPHAFYNFTGVDYPTDLSLEAYSPEYLAPEKAELRPRVVAAPKDLVYGERFTVRFDVAAVNEKQVRVTMLAPSFATHSFSMNQRLLILEAEETAPAVEEDEWVYEVAVVAPRSAFIAPPGYYMLFIVNGGIPSEGIWVHIQPQ</sequence>
<keyword evidence="5" id="KW-1185">Reference proteome</keyword>
<evidence type="ECO:0000256" key="1">
    <source>
        <dbReference type="SAM" id="SignalP"/>
    </source>
</evidence>
<name>A0A8J5HBK0_ZINOF</name>
<dbReference type="Pfam" id="PF07250">
    <property type="entry name" value="Glyoxal_oxid_N"/>
    <property type="match status" value="1"/>
</dbReference>
<evidence type="ECO:0008006" key="6">
    <source>
        <dbReference type="Google" id="ProtNLM"/>
    </source>
</evidence>
<dbReference type="InterPro" id="IPR015202">
    <property type="entry name" value="GO-like_E_set"/>
</dbReference>
<dbReference type="InterPro" id="IPR009880">
    <property type="entry name" value="Glyoxal_oxidase_N"/>
</dbReference>
<accession>A0A8J5HBK0</accession>
<evidence type="ECO:0000259" key="3">
    <source>
        <dbReference type="Pfam" id="PF09118"/>
    </source>
</evidence>